<dbReference type="InterPro" id="IPR016032">
    <property type="entry name" value="Sig_transdc_resp-reg_C-effctor"/>
</dbReference>
<feature type="DNA-binding region" description="OmpR/PhoB-type" evidence="5">
    <location>
        <begin position="1"/>
        <end position="98"/>
    </location>
</feature>
<dbReference type="Gene3D" id="1.10.10.10">
    <property type="entry name" value="Winged helix-like DNA-binding domain superfamily/Winged helix DNA-binding domain"/>
    <property type="match status" value="1"/>
</dbReference>
<evidence type="ECO:0000313" key="8">
    <source>
        <dbReference type="EMBL" id="MEJ2860346.1"/>
    </source>
</evidence>
<name>A0ABU8LZX9_9PSEU</name>
<evidence type="ECO:0000256" key="1">
    <source>
        <dbReference type="ARBA" id="ARBA00005820"/>
    </source>
</evidence>
<comment type="similarity">
    <text evidence="1">Belongs to the AfsR/DnrI/RedD regulatory family.</text>
</comment>
<dbReference type="InterPro" id="IPR036388">
    <property type="entry name" value="WH-like_DNA-bd_sf"/>
</dbReference>
<dbReference type="Gene3D" id="1.25.40.10">
    <property type="entry name" value="Tetratricopeptide repeat domain"/>
    <property type="match status" value="1"/>
</dbReference>
<dbReference type="EMBL" id="JBBEGM010000001">
    <property type="protein sequence ID" value="MEJ2860346.1"/>
    <property type="molecule type" value="Genomic_DNA"/>
</dbReference>
<evidence type="ECO:0000313" key="9">
    <source>
        <dbReference type="Proteomes" id="UP001369736"/>
    </source>
</evidence>
<keyword evidence="4" id="KW-0804">Transcription</keyword>
<dbReference type="InterPro" id="IPR001867">
    <property type="entry name" value="OmpR/PhoB-type_DNA-bd"/>
</dbReference>
<dbReference type="Pfam" id="PF03704">
    <property type="entry name" value="BTAD"/>
    <property type="match status" value="1"/>
</dbReference>
<dbReference type="SMART" id="SM00862">
    <property type="entry name" value="Trans_reg_C"/>
    <property type="match status" value="1"/>
</dbReference>
<organism evidence="8 9">
    <name type="scientific">Actinomycetospora flava</name>
    <dbReference type="NCBI Taxonomy" id="3129232"/>
    <lineage>
        <taxon>Bacteria</taxon>
        <taxon>Bacillati</taxon>
        <taxon>Actinomycetota</taxon>
        <taxon>Actinomycetes</taxon>
        <taxon>Pseudonocardiales</taxon>
        <taxon>Pseudonocardiaceae</taxon>
        <taxon>Actinomycetospora</taxon>
    </lineage>
</organism>
<sequence>MLEIGVLGEVRAHLDGRRLDLGGPRQRAVLALLVAANGAVVPTDRFVEDLWAGEPPPRAIGALQAYVSHLRRVLEPDRGPRRPARVLVSAAPGYRLELPAEAVDAWHYVALVAAARQALAGDDPDGALAHLAVARARWAGTPYAASADQPWAAAEVDRLTATRASAAELAGVAATAVGRPDEALADLEAVLRDDPLRERTAAVLARTLAAAGRQADGLALVRTTRERLADELGVDPGADLRAAESAVLAGEVAPRPDRARGATDVQRQRRHAADTPATPEGGANGDFGRVEAANATFAATSTAFLGRAQERARLHRAVRATAGGRGAAVAWVEGAAGSGKSALLEQVAGEIGGGVLRAQCSEVDGAPPGWAWRDLLTRRHGVPPAARDAFTLAGELAAALDAARTDGLAVLIVEDVHRADGETLQVLRHLVTTSIDPVLVLASFRDDEVSEDLARTLALLAGRTADRVQLGGLDEASARTLLRRVAGRELPEGIWRALVERAAGHALFLGQLGRLVASEGVEVAARGVPAGVRELIDRRVERLPARAVATLTRAAVLGRDVDVDLLLAVDPLRGGLADDDLLDDLDTGVVAGLLVERPETGLRFAHALIRDTFAERTPPLRRARLHLALLDVLERDHPDRVHALAHHAEVALSAATAPRALPHLQRGAGDAREAGAVDDAVRWWRAVLRAHDLGAGTPASRIAAQGELVRALAASGDLVAARAERARAVAAARALGDLTVEARAWRWDVTTLWSTRPSDEDNGPAIARLQELLATVGHEDRELRVDLLLALAHECEPWALEIGRPAAVEALALARGIGDARLLCRALNVEYLHTFAVPDPDHHRRTGEEMLALATGAGLPEHRALAHLVLSAEAVGRGALDEARRHLDDAAATATGGQLPVLLLSVALFEATLDLVAGRTEVARAAFDDLTARLAATGDPNGRVIRAWAMTTLAVAAGDASPMLAEVEEIAVRDPALVAVLLVHARLDAGQEERARTGWPLPPLAREGTWLLETALQCLAAARLRDETVLQRTRADLAPWCGRLVHTVNGQLVLAPVDLVLARAAVAAGEPREAAAALDRAADLARRIGAPHWLAEATSLRDGLQAVHKYGR</sequence>
<dbReference type="SMART" id="SM01043">
    <property type="entry name" value="BTAD"/>
    <property type="match status" value="1"/>
</dbReference>
<reference evidence="8 9" key="1">
    <citation type="submission" date="2024-03" db="EMBL/GenBank/DDBJ databases">
        <title>Actinomycetospora sp. OC33-EN07, a novel actinomycete isolated from wild orchid (Aerides multiflora).</title>
        <authorList>
            <person name="Suriyachadkun C."/>
        </authorList>
    </citation>
    <scope>NUCLEOTIDE SEQUENCE [LARGE SCALE GENOMIC DNA]</scope>
    <source>
        <strain evidence="8 9">OC33-EN07</strain>
    </source>
</reference>
<keyword evidence="9" id="KW-1185">Reference proteome</keyword>
<dbReference type="PANTHER" id="PTHR35807">
    <property type="entry name" value="TRANSCRIPTIONAL REGULATOR REDD-RELATED"/>
    <property type="match status" value="1"/>
</dbReference>
<evidence type="ECO:0000256" key="5">
    <source>
        <dbReference type="PROSITE-ProRule" id="PRU01091"/>
    </source>
</evidence>
<dbReference type="Proteomes" id="UP001369736">
    <property type="component" value="Unassembled WGS sequence"/>
</dbReference>
<dbReference type="SUPFAM" id="SSF46894">
    <property type="entry name" value="C-terminal effector domain of the bipartite response regulators"/>
    <property type="match status" value="1"/>
</dbReference>
<feature type="region of interest" description="Disordered" evidence="6">
    <location>
        <begin position="249"/>
        <end position="286"/>
    </location>
</feature>
<keyword evidence="3 5" id="KW-0238">DNA-binding</keyword>
<dbReference type="SUPFAM" id="SSF52540">
    <property type="entry name" value="P-loop containing nucleoside triphosphate hydrolases"/>
    <property type="match status" value="1"/>
</dbReference>
<dbReference type="Pfam" id="PF00486">
    <property type="entry name" value="Trans_reg_C"/>
    <property type="match status" value="1"/>
</dbReference>
<dbReference type="SUPFAM" id="SSF48452">
    <property type="entry name" value="TPR-like"/>
    <property type="match status" value="1"/>
</dbReference>
<evidence type="ECO:0000256" key="2">
    <source>
        <dbReference type="ARBA" id="ARBA00023015"/>
    </source>
</evidence>
<feature type="domain" description="OmpR/PhoB-type" evidence="7">
    <location>
        <begin position="1"/>
        <end position="98"/>
    </location>
</feature>
<evidence type="ECO:0000256" key="3">
    <source>
        <dbReference type="ARBA" id="ARBA00023125"/>
    </source>
</evidence>
<accession>A0ABU8LZX9</accession>
<dbReference type="RefSeq" id="WP_337699796.1">
    <property type="nucleotide sequence ID" value="NZ_JBBEGM010000001.1"/>
</dbReference>
<gene>
    <name evidence="8" type="ORF">WCD58_04215</name>
</gene>
<keyword evidence="2" id="KW-0805">Transcription regulation</keyword>
<proteinExistence type="inferred from homology"/>
<dbReference type="InterPro" id="IPR005158">
    <property type="entry name" value="BTAD"/>
</dbReference>
<dbReference type="InterPro" id="IPR027417">
    <property type="entry name" value="P-loop_NTPase"/>
</dbReference>
<dbReference type="InterPro" id="IPR051677">
    <property type="entry name" value="AfsR-DnrI-RedD_regulator"/>
</dbReference>
<protein>
    <submittedName>
        <fullName evidence="8">BTAD domain-containing putative transcriptional regulator</fullName>
    </submittedName>
</protein>
<dbReference type="InterPro" id="IPR041664">
    <property type="entry name" value="AAA_16"/>
</dbReference>
<dbReference type="CDD" id="cd15831">
    <property type="entry name" value="BTAD"/>
    <property type="match status" value="1"/>
</dbReference>
<dbReference type="PANTHER" id="PTHR35807:SF1">
    <property type="entry name" value="TRANSCRIPTIONAL REGULATOR REDD"/>
    <property type="match status" value="1"/>
</dbReference>
<evidence type="ECO:0000259" key="7">
    <source>
        <dbReference type="PROSITE" id="PS51755"/>
    </source>
</evidence>
<evidence type="ECO:0000256" key="4">
    <source>
        <dbReference type="ARBA" id="ARBA00023163"/>
    </source>
</evidence>
<dbReference type="InterPro" id="IPR011990">
    <property type="entry name" value="TPR-like_helical_dom_sf"/>
</dbReference>
<evidence type="ECO:0000256" key="6">
    <source>
        <dbReference type="SAM" id="MobiDB-lite"/>
    </source>
</evidence>
<comment type="caution">
    <text evidence="8">The sequence shown here is derived from an EMBL/GenBank/DDBJ whole genome shotgun (WGS) entry which is preliminary data.</text>
</comment>
<dbReference type="Pfam" id="PF13191">
    <property type="entry name" value="AAA_16"/>
    <property type="match status" value="1"/>
</dbReference>
<dbReference type="PROSITE" id="PS51755">
    <property type="entry name" value="OMPR_PHOB"/>
    <property type="match status" value="1"/>
</dbReference>